<name>A0A7D5GQA5_9EURY</name>
<protein>
    <submittedName>
        <fullName evidence="1">Helix-turn-helix domain-containing protein</fullName>
    </submittedName>
</protein>
<dbReference type="KEGG" id="haly:HYG82_16005"/>
<dbReference type="OrthoDB" id="325082at2157"/>
<organism evidence="1 2">
    <name type="scientific">Natrinema halophilum</name>
    <dbReference type="NCBI Taxonomy" id="1699371"/>
    <lineage>
        <taxon>Archaea</taxon>
        <taxon>Methanobacteriati</taxon>
        <taxon>Methanobacteriota</taxon>
        <taxon>Stenosarchaea group</taxon>
        <taxon>Halobacteria</taxon>
        <taxon>Halobacteriales</taxon>
        <taxon>Natrialbaceae</taxon>
        <taxon>Natrinema</taxon>
    </lineage>
</organism>
<reference evidence="1 2" key="1">
    <citation type="submission" date="2020-07" db="EMBL/GenBank/DDBJ databases">
        <authorList>
            <person name="Cui H."/>
        </authorList>
    </citation>
    <scope>NUCLEOTIDE SEQUENCE [LARGE SCALE GENOMIC DNA]</scope>
    <source>
        <strain evidence="1 2">YPL8</strain>
    </source>
</reference>
<dbReference type="InterPro" id="IPR036390">
    <property type="entry name" value="WH_DNA-bd_sf"/>
</dbReference>
<proteinExistence type="predicted"/>
<accession>A0A7D5GQA5</accession>
<keyword evidence="2" id="KW-1185">Reference proteome</keyword>
<evidence type="ECO:0000313" key="1">
    <source>
        <dbReference type="EMBL" id="QLG51253.1"/>
    </source>
</evidence>
<dbReference type="Proteomes" id="UP000509241">
    <property type="component" value="Chromosome"/>
</dbReference>
<dbReference type="Gene3D" id="1.10.10.10">
    <property type="entry name" value="Winged helix-like DNA-binding domain superfamily/Winged helix DNA-binding domain"/>
    <property type="match status" value="1"/>
</dbReference>
<evidence type="ECO:0000313" key="2">
    <source>
        <dbReference type="Proteomes" id="UP000509241"/>
    </source>
</evidence>
<sequence>MEGVQVLSLESAETVLTPKRRELIETLRSEDVESVRDLARRVGRDKAQVSRDLGLLAEHSIIRYEEAGRMKRPCLVQEHIIVEPI</sequence>
<gene>
    <name evidence="1" type="ORF">HYG82_16005</name>
</gene>
<dbReference type="Pfam" id="PF25212">
    <property type="entry name" value="HVO_A0114"/>
    <property type="match status" value="1"/>
</dbReference>
<dbReference type="SUPFAM" id="SSF46785">
    <property type="entry name" value="Winged helix' DNA-binding domain"/>
    <property type="match status" value="1"/>
</dbReference>
<dbReference type="InterPro" id="IPR036388">
    <property type="entry name" value="WH-like_DNA-bd_sf"/>
</dbReference>
<dbReference type="EMBL" id="CP058601">
    <property type="protein sequence ID" value="QLG51253.1"/>
    <property type="molecule type" value="Genomic_DNA"/>
</dbReference>
<dbReference type="AlphaFoldDB" id="A0A7D5GQA5"/>